<dbReference type="PANTHER" id="PTHR38104">
    <property type="match status" value="1"/>
</dbReference>
<accession>A0AAU7NSY5</accession>
<protein>
    <submittedName>
        <fullName evidence="2">Sigma-E factor negative regulatory protein</fullName>
    </submittedName>
</protein>
<proteinExistence type="predicted"/>
<dbReference type="AlphaFoldDB" id="A0AAU7NSY5"/>
<dbReference type="Proteomes" id="UP001225378">
    <property type="component" value="Chromosome"/>
</dbReference>
<dbReference type="KEGG" id="mech:Q9L42_017145"/>
<dbReference type="Gene3D" id="1.10.10.880">
    <property type="entry name" value="Anti sigma-E protein RseA, N-terminal domain"/>
    <property type="match status" value="1"/>
</dbReference>
<dbReference type="GO" id="GO:0016989">
    <property type="term" value="F:sigma factor antagonist activity"/>
    <property type="evidence" value="ECO:0007669"/>
    <property type="project" value="InterPro"/>
</dbReference>
<dbReference type="InterPro" id="IPR036147">
    <property type="entry name" value="Anti-sigma_E_RseA_N_sf"/>
</dbReference>
<dbReference type="InterPro" id="IPR052383">
    <property type="entry name" value="Anti-sigma-E_RseA-like"/>
</dbReference>
<dbReference type="SUPFAM" id="SSF89069">
    <property type="entry name" value="N-terminal, cytoplasmic domain of anti-sigmaE factor RseA"/>
    <property type="match status" value="1"/>
</dbReference>
<keyword evidence="3" id="KW-1185">Reference proteome</keyword>
<organism evidence="2 3">
    <name type="scientific">Methylomarinum roseum</name>
    <dbReference type="NCBI Taxonomy" id="3067653"/>
    <lineage>
        <taxon>Bacteria</taxon>
        <taxon>Pseudomonadati</taxon>
        <taxon>Pseudomonadota</taxon>
        <taxon>Gammaproteobacteria</taxon>
        <taxon>Methylococcales</taxon>
        <taxon>Methylococcaceae</taxon>
        <taxon>Methylomarinum</taxon>
    </lineage>
</organism>
<dbReference type="InterPro" id="IPR005572">
    <property type="entry name" value="Anti-sigma_E_RseA_N"/>
</dbReference>
<evidence type="ECO:0000313" key="2">
    <source>
        <dbReference type="EMBL" id="XBS20064.1"/>
    </source>
</evidence>
<feature type="domain" description="Anti sigma-E protein RseA N-terminal" evidence="1">
    <location>
        <begin position="7"/>
        <end position="79"/>
    </location>
</feature>
<evidence type="ECO:0000259" key="1">
    <source>
        <dbReference type="Pfam" id="PF03872"/>
    </source>
</evidence>
<sequence length="198" mass="22285">MQEECNKTISQFIDDELDLQQAISLMQGVQKETALRNKLNRYQVISQVLKSEQVVVLKDDFVEQISAQIKEEPVYLLPSRKAMISWKKTSLAVAASLVLMAVFVPKILQQSPSGISDSLVVAQQRSPAVDNKENLVVAQQSLQIPEQRPQGRPVSRASRYLANQRFNDYLQAHSNSVYTIGASNYQPYARVTGYDQGR</sequence>
<evidence type="ECO:0000313" key="3">
    <source>
        <dbReference type="Proteomes" id="UP001225378"/>
    </source>
</evidence>
<reference evidence="2 3" key="1">
    <citation type="journal article" date="2024" name="Microbiology">
        <title>Methylomarinum rosea sp. nov., a novel halophilic methanotrophic bacterium from the hypersaline Lake Elton.</title>
        <authorList>
            <person name="Suleimanov R.Z."/>
            <person name="Oshkin I.Y."/>
            <person name="Danilova O.V."/>
            <person name="Suzina N.E."/>
            <person name="Dedysh S.N."/>
        </authorList>
    </citation>
    <scope>NUCLEOTIDE SEQUENCE [LARGE SCALE GENOMIC DNA]</scope>
    <source>
        <strain evidence="2 3">Ch1-1</strain>
    </source>
</reference>
<dbReference type="CDD" id="cd16328">
    <property type="entry name" value="RseA_N"/>
    <property type="match status" value="1"/>
</dbReference>
<dbReference type="Pfam" id="PF03872">
    <property type="entry name" value="RseA_N"/>
    <property type="match status" value="1"/>
</dbReference>
<dbReference type="RefSeq" id="WP_349431487.1">
    <property type="nucleotide sequence ID" value="NZ_CP157743.1"/>
</dbReference>
<gene>
    <name evidence="2" type="ORF">Q9L42_017145</name>
</gene>
<dbReference type="EMBL" id="CP157743">
    <property type="protein sequence ID" value="XBS20064.1"/>
    <property type="molecule type" value="Genomic_DNA"/>
</dbReference>
<name>A0AAU7NSY5_9GAMM</name>
<dbReference type="PANTHER" id="PTHR38104:SF1">
    <property type="entry name" value="ANTI-SIGMA-E FACTOR RSEA"/>
    <property type="match status" value="1"/>
</dbReference>